<reference evidence="2 3" key="1">
    <citation type="submission" date="2019-05" db="EMBL/GenBank/DDBJ databases">
        <title>Genome Sequence of Lactobacillus futsaii Y97, a Potential Probiotic Strain Isolated from the Futsai of Taiwan.</title>
        <authorList>
            <person name="Du X."/>
        </authorList>
    </citation>
    <scope>NUCLEOTIDE SEQUENCE [LARGE SCALE GENOMIC DNA]</scope>
    <source>
        <strain evidence="2 3">Y97</strain>
    </source>
</reference>
<evidence type="ECO:0000256" key="1">
    <source>
        <dbReference type="SAM" id="Phobius"/>
    </source>
</evidence>
<keyword evidence="1" id="KW-1133">Transmembrane helix</keyword>
<name>A0A5B7SZF2_9LACO</name>
<keyword evidence="1" id="KW-0812">Transmembrane</keyword>
<dbReference type="AlphaFoldDB" id="A0A5B7SZF2"/>
<organism evidence="2 3">
    <name type="scientific">Companilactobacillus futsaii</name>
    <dbReference type="NCBI Taxonomy" id="938155"/>
    <lineage>
        <taxon>Bacteria</taxon>
        <taxon>Bacillati</taxon>
        <taxon>Bacillota</taxon>
        <taxon>Bacilli</taxon>
        <taxon>Lactobacillales</taxon>
        <taxon>Lactobacillaceae</taxon>
        <taxon>Companilactobacillus</taxon>
    </lineage>
</organism>
<accession>A0A5B7SZF2</accession>
<proteinExistence type="predicted"/>
<sequence length="87" mass="10147">MEKISFWTCFKRSAAVVVAWLLLRTLRKLFFEFNEFVELKNQFVAIDQKGLAVIVALLIIIVLWLGISLIGAIGYFVYERFLKKLFS</sequence>
<feature type="transmembrane region" description="Helical" evidence="1">
    <location>
        <begin position="51"/>
        <end position="78"/>
    </location>
</feature>
<keyword evidence="1" id="KW-0472">Membrane</keyword>
<protein>
    <submittedName>
        <fullName evidence="2">Uncharacterized protein</fullName>
    </submittedName>
</protein>
<dbReference type="RefSeq" id="WP_057813778.1">
    <property type="nucleotide sequence ID" value="NZ_CP040736.1"/>
</dbReference>
<dbReference type="EMBL" id="CP040736">
    <property type="protein sequence ID" value="QCX23750.1"/>
    <property type="molecule type" value="Genomic_DNA"/>
</dbReference>
<gene>
    <name evidence="2" type="ORF">FG051_00925</name>
</gene>
<dbReference type="Proteomes" id="UP000310673">
    <property type="component" value="Chromosome"/>
</dbReference>
<dbReference type="KEGG" id="lft:FG051_00925"/>
<evidence type="ECO:0000313" key="3">
    <source>
        <dbReference type="Proteomes" id="UP000310673"/>
    </source>
</evidence>
<evidence type="ECO:0000313" key="2">
    <source>
        <dbReference type="EMBL" id="QCX23750.1"/>
    </source>
</evidence>